<gene>
    <name evidence="1" type="ORF">LOK49_LG07G02263</name>
</gene>
<dbReference type="Proteomes" id="UP001060215">
    <property type="component" value="Chromosome 7"/>
</dbReference>
<name>A0ACC0H1T6_9ERIC</name>
<sequence length="409" mass="45667">MTDRFFLNEMPDLVEENEEDVVIVGSEDSLMKLLLMPYSALSERLKRAGLDLKETVVVETWGITEQRVADFTLYSGTLGTGFLQFKAYQVTNNEVDLKLCSKIVKACDLASSQSRDVTFICGRAGVCALGAVVANHLVDDQLQTYYLSQFKEIKIPKDLPDELLYGRAGFLWACLFLNKHIGEGTIPSDYIGAVVNDILKNGRALGVKERCPFMFEWYGEKYWGAAHGMAGIMHVLMYAKLSPDEAEEVECTLKYMIKYRFPSGNYPSSEQDCKSDCLVHWCHGAPGMALTLIKAAEVFGDQEFLEAAVNAAGVVWNRGLLKRVGICHGISGNTFVFLSLYRLTGNKEFLYTAKTFTCFLLDRAHRLISEGEMHGGDNPYSLFEGTGGMAYLFLDMTQPTDSKFPAYEL</sequence>
<evidence type="ECO:0000313" key="1">
    <source>
        <dbReference type="EMBL" id="KAI8007428.1"/>
    </source>
</evidence>
<protein>
    <submittedName>
        <fullName evidence="1">LanC-like protein GCL2</fullName>
    </submittedName>
</protein>
<evidence type="ECO:0000313" key="2">
    <source>
        <dbReference type="Proteomes" id="UP001060215"/>
    </source>
</evidence>
<keyword evidence="2" id="KW-1185">Reference proteome</keyword>
<dbReference type="EMBL" id="CM045764">
    <property type="protein sequence ID" value="KAI8007428.1"/>
    <property type="molecule type" value="Genomic_DNA"/>
</dbReference>
<proteinExistence type="predicted"/>
<organism evidence="1 2">
    <name type="scientific">Camellia lanceoleosa</name>
    <dbReference type="NCBI Taxonomy" id="1840588"/>
    <lineage>
        <taxon>Eukaryota</taxon>
        <taxon>Viridiplantae</taxon>
        <taxon>Streptophyta</taxon>
        <taxon>Embryophyta</taxon>
        <taxon>Tracheophyta</taxon>
        <taxon>Spermatophyta</taxon>
        <taxon>Magnoliopsida</taxon>
        <taxon>eudicotyledons</taxon>
        <taxon>Gunneridae</taxon>
        <taxon>Pentapetalae</taxon>
        <taxon>asterids</taxon>
        <taxon>Ericales</taxon>
        <taxon>Theaceae</taxon>
        <taxon>Camellia</taxon>
    </lineage>
</organism>
<reference evidence="1 2" key="1">
    <citation type="journal article" date="2022" name="Plant J.">
        <title>Chromosome-level genome of Camellia lanceoleosa provides a valuable resource for understanding genome evolution and self-incompatibility.</title>
        <authorList>
            <person name="Gong W."/>
            <person name="Xiao S."/>
            <person name="Wang L."/>
            <person name="Liao Z."/>
            <person name="Chang Y."/>
            <person name="Mo W."/>
            <person name="Hu G."/>
            <person name="Li W."/>
            <person name="Zhao G."/>
            <person name="Zhu H."/>
            <person name="Hu X."/>
            <person name="Ji K."/>
            <person name="Xiang X."/>
            <person name="Song Q."/>
            <person name="Yuan D."/>
            <person name="Jin S."/>
            <person name="Zhang L."/>
        </authorList>
    </citation>
    <scope>NUCLEOTIDE SEQUENCE [LARGE SCALE GENOMIC DNA]</scope>
    <source>
        <strain evidence="1">SQ_2022a</strain>
    </source>
</reference>
<comment type="caution">
    <text evidence="1">The sequence shown here is derived from an EMBL/GenBank/DDBJ whole genome shotgun (WGS) entry which is preliminary data.</text>
</comment>
<accession>A0ACC0H1T6</accession>